<name>A0A485A2Y8_KLUCR</name>
<keyword evidence="3" id="KW-1185">Reference proteome</keyword>
<dbReference type="GO" id="GO:0005886">
    <property type="term" value="C:plasma membrane"/>
    <property type="evidence" value="ECO:0007669"/>
    <property type="project" value="TreeGrafter"/>
</dbReference>
<sequence>MRLHRNLRQSHWTDEAENEGQAEASIEAALRAKTQPVAQNGRRGGLACLVLAWLPRGVQWTANAWQTQDWVSLGGCVAGALIIGAGVGSVAHRMAQTVAFTPTRAGAR</sequence>
<dbReference type="PANTHER" id="PTHR39342">
    <property type="entry name" value="UPF0283 MEMBRANE PROTEIN YCJF"/>
    <property type="match status" value="1"/>
</dbReference>
<proteinExistence type="predicted"/>
<reference evidence="2 3" key="1">
    <citation type="submission" date="2019-03" db="EMBL/GenBank/DDBJ databases">
        <authorList>
            <consortium name="Pathogen Informatics"/>
        </authorList>
    </citation>
    <scope>NUCLEOTIDE SEQUENCE [LARGE SCALE GENOMIC DNA]</scope>
    <source>
        <strain evidence="2 3">NCTC12993</strain>
    </source>
</reference>
<dbReference type="AlphaFoldDB" id="A0A485A2Y8"/>
<evidence type="ECO:0000313" key="2">
    <source>
        <dbReference type="EMBL" id="VFS54920.1"/>
    </source>
</evidence>
<dbReference type="Proteomes" id="UP000401081">
    <property type="component" value="Unassembled WGS sequence"/>
</dbReference>
<evidence type="ECO:0000256" key="1">
    <source>
        <dbReference type="SAM" id="MobiDB-lite"/>
    </source>
</evidence>
<dbReference type="EMBL" id="CAADJD010000001">
    <property type="protein sequence ID" value="VFS54920.1"/>
    <property type="molecule type" value="Genomic_DNA"/>
</dbReference>
<organism evidence="2 3">
    <name type="scientific">Kluyvera cryocrescens</name>
    <name type="common">Kluyvera citrophila</name>
    <dbReference type="NCBI Taxonomy" id="580"/>
    <lineage>
        <taxon>Bacteria</taxon>
        <taxon>Pseudomonadati</taxon>
        <taxon>Pseudomonadota</taxon>
        <taxon>Gammaproteobacteria</taxon>
        <taxon>Enterobacterales</taxon>
        <taxon>Enterobacteriaceae</taxon>
        <taxon>Kluyvera</taxon>
    </lineage>
</organism>
<feature type="region of interest" description="Disordered" evidence="1">
    <location>
        <begin position="1"/>
        <end position="20"/>
    </location>
</feature>
<gene>
    <name evidence="2" type="primary">ycjF_2</name>
    <name evidence="2" type="ORF">NCTC12993_00089</name>
</gene>
<evidence type="ECO:0000313" key="3">
    <source>
        <dbReference type="Proteomes" id="UP000401081"/>
    </source>
</evidence>
<accession>A0A485A2Y8</accession>
<protein>
    <submittedName>
        <fullName evidence="2">Uncharacterized protein</fullName>
    </submittedName>
</protein>
<dbReference type="PANTHER" id="PTHR39342:SF1">
    <property type="entry name" value="UPF0283 MEMBRANE PROTEIN YCJF"/>
    <property type="match status" value="1"/>
</dbReference>
<dbReference type="InterPro" id="IPR006507">
    <property type="entry name" value="UPF0283"/>
</dbReference>